<dbReference type="RefSeq" id="WP_306075040.1">
    <property type="nucleotide sequence ID" value="NZ_JAROBZ020000001.1"/>
</dbReference>
<evidence type="ECO:0000313" key="10">
    <source>
        <dbReference type="EMBL" id="MFB3167511.1"/>
    </source>
</evidence>
<reference evidence="10 11" key="1">
    <citation type="submission" date="2024-05" db="EMBL/GenBank/DDBJ databases">
        <authorList>
            <person name="Venkateswaran K."/>
        </authorList>
    </citation>
    <scope>NUCLEOTIDE SEQUENCE [LARGE SCALE GENOMIC DNA]</scope>
    <source>
        <strain evidence="10 11">179-C4-2-HS</strain>
    </source>
</reference>
<accession>A0ABV4YRN3</accession>
<evidence type="ECO:0000256" key="4">
    <source>
        <dbReference type="ARBA" id="ARBA00022729"/>
    </source>
</evidence>
<feature type="domain" description="Transcobalamin-like C-terminal" evidence="9">
    <location>
        <begin position="174"/>
        <end position="230"/>
    </location>
</feature>
<evidence type="ECO:0000256" key="6">
    <source>
        <dbReference type="SAM" id="MobiDB-lite"/>
    </source>
</evidence>
<dbReference type="CDD" id="cd00688">
    <property type="entry name" value="ISOPREN_C2_like"/>
    <property type="match status" value="1"/>
</dbReference>
<dbReference type="Gene3D" id="2.170.130.30">
    <property type="match status" value="2"/>
</dbReference>
<feature type="compositionally biased region" description="Polar residues" evidence="6">
    <location>
        <begin position="561"/>
        <end position="575"/>
    </location>
</feature>
<evidence type="ECO:0000256" key="7">
    <source>
        <dbReference type="SAM" id="Phobius"/>
    </source>
</evidence>
<feature type="domain" description="Transcobalamin-like C-terminal" evidence="9">
    <location>
        <begin position="58"/>
        <end position="126"/>
    </location>
</feature>
<dbReference type="Pfam" id="PF00746">
    <property type="entry name" value="Gram_pos_anchor"/>
    <property type="match status" value="1"/>
</dbReference>
<comment type="subcellular location">
    <subcellularLocation>
        <location evidence="1">Secreted</location>
        <location evidence="1">Cell wall</location>
        <topology evidence="1">Peptidoglycan-anchor</topology>
    </subcellularLocation>
</comment>
<dbReference type="InterPro" id="IPR027954">
    <property type="entry name" value="Transcobalamin-like_C"/>
</dbReference>
<keyword evidence="5" id="KW-0572">Peptidoglycan-anchor</keyword>
<gene>
    <name evidence="10" type="ORF">P5G62_010355</name>
</gene>
<keyword evidence="7" id="KW-0472">Membrane</keyword>
<name>A0ABV4YRN3_9BACI</name>
<dbReference type="Pfam" id="PF14478">
    <property type="entry name" value="DUF4430"/>
    <property type="match status" value="2"/>
</dbReference>
<evidence type="ECO:0000259" key="8">
    <source>
        <dbReference type="Pfam" id="PF00746"/>
    </source>
</evidence>
<dbReference type="InterPro" id="IPR051588">
    <property type="entry name" value="Cobalamin_Transport"/>
</dbReference>
<keyword evidence="7" id="KW-1133">Transmembrane helix</keyword>
<keyword evidence="3" id="KW-0964">Secreted</keyword>
<dbReference type="InterPro" id="IPR008930">
    <property type="entry name" value="Terpenoid_cyclase/PrenylTrfase"/>
</dbReference>
<keyword evidence="2" id="KW-0134">Cell wall</keyword>
<dbReference type="SUPFAM" id="SSF48239">
    <property type="entry name" value="Terpenoid cyclases/Protein prenyltransferases"/>
    <property type="match status" value="1"/>
</dbReference>
<dbReference type="PANTHER" id="PTHR10559:SF18">
    <property type="entry name" value="TRANSCOBALAMIN II"/>
    <property type="match status" value="1"/>
</dbReference>
<evidence type="ECO:0000256" key="3">
    <source>
        <dbReference type="ARBA" id="ARBA00022525"/>
    </source>
</evidence>
<evidence type="ECO:0000259" key="9">
    <source>
        <dbReference type="Pfam" id="PF14478"/>
    </source>
</evidence>
<evidence type="ECO:0000256" key="5">
    <source>
        <dbReference type="ARBA" id="ARBA00023088"/>
    </source>
</evidence>
<dbReference type="Proteomes" id="UP001241748">
    <property type="component" value="Unassembled WGS sequence"/>
</dbReference>
<feature type="domain" description="Gram-positive cocci surface proteins LPxTG" evidence="8">
    <location>
        <begin position="568"/>
        <end position="605"/>
    </location>
</feature>
<organism evidence="10 11">
    <name type="scientific">Neobacillus driksii</name>
    <dbReference type="NCBI Taxonomy" id="3035913"/>
    <lineage>
        <taxon>Bacteria</taxon>
        <taxon>Bacillati</taxon>
        <taxon>Bacillota</taxon>
        <taxon>Bacilli</taxon>
        <taxon>Bacillales</taxon>
        <taxon>Bacillaceae</taxon>
        <taxon>Neobacillus</taxon>
    </lineage>
</organism>
<dbReference type="PANTHER" id="PTHR10559">
    <property type="entry name" value="TRANSCOBALAMIN-1/GASTRIC INTRINSIC FACTOR"/>
    <property type="match status" value="1"/>
</dbReference>
<feature type="region of interest" description="Disordered" evidence="6">
    <location>
        <begin position="530"/>
        <end position="575"/>
    </location>
</feature>
<evidence type="ECO:0000256" key="2">
    <source>
        <dbReference type="ARBA" id="ARBA00022512"/>
    </source>
</evidence>
<proteinExistence type="predicted"/>
<evidence type="ECO:0000256" key="1">
    <source>
        <dbReference type="ARBA" id="ARBA00004168"/>
    </source>
</evidence>
<dbReference type="InterPro" id="IPR019931">
    <property type="entry name" value="LPXTG_anchor"/>
</dbReference>
<keyword evidence="7" id="KW-0812">Transmembrane</keyword>
<keyword evidence="11" id="KW-1185">Reference proteome</keyword>
<dbReference type="NCBIfam" id="TIGR01167">
    <property type="entry name" value="LPXTG_anchor"/>
    <property type="match status" value="1"/>
</dbReference>
<dbReference type="Gene3D" id="1.50.10.20">
    <property type="match status" value="1"/>
</dbReference>
<sequence>MQLKWQRIFTVLLACTLVFGSYQPIGFAVEKAETISVHGTEQTGNLLAETNFTYEENATAFDVLVNTVGAENVLYSESQYGKMITSIKGLAAEGTYFWAFYINGLSAQVGADSYIVQEGDELSFHYVDWTSTVGEPVSLKVVGDNNKGVITDTRLSFIEEPTAFELLQVVLGSEKIEASDTSYGKMINGIDGLAAEGTYYWAFYVNGEMAEVGADSYILQPGDEISFQYESWETLPEGETESPVEGEVPAMSPEDLQTKVDATFDYVLANEISDWEVVALKQAGKTIPVSYLENLKGIIKEKEGRFSRVTDTERYTLGILAAGGNPLDIEGYNLVEAIYNGNLTKQGLNGVTYGLIALDSASFEVPEDALWTREKLVNYLLEQQNEDGGWSWDGGSVSDLDTTGMVLTALSNYQDDEVTKQAIDLAISFLSIQYKEGKINNSSTAAQVIIALSSFGIDAGGVDFTQNEVSLLSYFLTFQNADGGFDWQGGDVSDVFSTAQGAQALVAYQLFVNTKGSLYKLPLVAEVPVQGEQPEEKAPTEGQPTVEQPKDIQPAVEPLKTDTTTTSKEAGKTLPNTATNMYNTLALGLFLLCLGVITFVWRRRKAA</sequence>
<protein>
    <submittedName>
        <fullName evidence="10">DUF4430 domain-containing protein</fullName>
    </submittedName>
</protein>
<dbReference type="EMBL" id="JAROBZ020000001">
    <property type="protein sequence ID" value="MFB3167511.1"/>
    <property type="molecule type" value="Genomic_DNA"/>
</dbReference>
<feature type="transmembrane region" description="Helical" evidence="7">
    <location>
        <begin position="581"/>
        <end position="601"/>
    </location>
</feature>
<comment type="caution">
    <text evidence="10">The sequence shown here is derived from an EMBL/GenBank/DDBJ whole genome shotgun (WGS) entry which is preliminary data.</text>
</comment>
<keyword evidence="4" id="KW-0732">Signal</keyword>
<evidence type="ECO:0000313" key="11">
    <source>
        <dbReference type="Proteomes" id="UP001241748"/>
    </source>
</evidence>